<dbReference type="Proteomes" id="UP000245207">
    <property type="component" value="Unassembled WGS sequence"/>
</dbReference>
<dbReference type="EMBL" id="PKPP01004373">
    <property type="protein sequence ID" value="PWA64693.1"/>
    <property type="molecule type" value="Genomic_DNA"/>
</dbReference>
<dbReference type="AlphaFoldDB" id="A0A2U1MTV7"/>
<dbReference type="PANTHER" id="PTHR48237">
    <property type="entry name" value="GAMMA-TUBULIN COMPLEX COMPONENT"/>
    <property type="match status" value="1"/>
</dbReference>
<gene>
    <name evidence="1" type="ORF">CTI12_AA342110</name>
</gene>
<keyword evidence="2" id="KW-1185">Reference proteome</keyword>
<name>A0A2U1MTV7_ARTAN</name>
<proteinExistence type="predicted"/>
<evidence type="ECO:0000313" key="2">
    <source>
        <dbReference type="Proteomes" id="UP000245207"/>
    </source>
</evidence>
<accession>A0A2U1MTV7</accession>
<organism evidence="1 2">
    <name type="scientific">Artemisia annua</name>
    <name type="common">Sweet wormwood</name>
    <dbReference type="NCBI Taxonomy" id="35608"/>
    <lineage>
        <taxon>Eukaryota</taxon>
        <taxon>Viridiplantae</taxon>
        <taxon>Streptophyta</taxon>
        <taxon>Embryophyta</taxon>
        <taxon>Tracheophyta</taxon>
        <taxon>Spermatophyta</taxon>
        <taxon>Magnoliopsida</taxon>
        <taxon>eudicotyledons</taxon>
        <taxon>Gunneridae</taxon>
        <taxon>Pentapetalae</taxon>
        <taxon>asterids</taxon>
        <taxon>campanulids</taxon>
        <taxon>Asterales</taxon>
        <taxon>Asteraceae</taxon>
        <taxon>Asteroideae</taxon>
        <taxon>Anthemideae</taxon>
        <taxon>Artemisiinae</taxon>
        <taxon>Artemisia</taxon>
    </lineage>
</organism>
<comment type="caution">
    <text evidence="1">The sequence shown here is derived from an EMBL/GenBank/DDBJ whole genome shotgun (WGS) entry which is preliminary data.</text>
</comment>
<evidence type="ECO:0000313" key="1">
    <source>
        <dbReference type="EMBL" id="PWA64693.1"/>
    </source>
</evidence>
<sequence length="69" mass="8046">MTSDEMIGKNRVEDIRWLCSLSESELDLLISVKKMAIQRSSFIEQHFLSDKEEEISTQWKNTVTVDGRL</sequence>
<reference evidence="1 2" key="1">
    <citation type="journal article" date="2018" name="Mol. Plant">
        <title>The genome of Artemisia annua provides insight into the evolution of Asteraceae family and artemisinin biosynthesis.</title>
        <authorList>
            <person name="Shen Q."/>
            <person name="Zhang L."/>
            <person name="Liao Z."/>
            <person name="Wang S."/>
            <person name="Yan T."/>
            <person name="Shi P."/>
            <person name="Liu M."/>
            <person name="Fu X."/>
            <person name="Pan Q."/>
            <person name="Wang Y."/>
            <person name="Lv Z."/>
            <person name="Lu X."/>
            <person name="Zhang F."/>
            <person name="Jiang W."/>
            <person name="Ma Y."/>
            <person name="Chen M."/>
            <person name="Hao X."/>
            <person name="Li L."/>
            <person name="Tang Y."/>
            <person name="Lv G."/>
            <person name="Zhou Y."/>
            <person name="Sun X."/>
            <person name="Brodelius P.E."/>
            <person name="Rose J.K.C."/>
            <person name="Tang K."/>
        </authorList>
    </citation>
    <scope>NUCLEOTIDE SEQUENCE [LARGE SCALE GENOMIC DNA]</scope>
    <source>
        <strain evidence="2">cv. Huhao1</strain>
        <tissue evidence="1">Leaf</tissue>
    </source>
</reference>
<dbReference type="PANTHER" id="PTHR48237:SF1">
    <property type="entry name" value="SPC97_SPC98 FAMILY OF SPINDLE POLE BODY (SBP) COMPONENT"/>
    <property type="match status" value="1"/>
</dbReference>
<protein>
    <submittedName>
        <fullName evidence="1">Spc97/Spc98</fullName>
    </submittedName>
</protein>
<dbReference type="OrthoDB" id="1417760at2759"/>